<sequence length="324" mass="36570">MENSPESNIVLSALSIGALLNLLYLGTAGDTKTEIKKAFKYPEEVTEKGIHEKFKLSKYAFKTRLFLQKEFPILESFKTISEESYITEVEKLDFKGSPGASKDRINAWVSESTEGKIDKIIDGPFTPLTSLIAVNTLFFNASWKFPFALVNTKDRIFFTGKENITIPMMENQMHIPYLFDDKLGLEMISLPYVGDRFCMLLLKLKGKPERDYFKKIDSIPEMDDLRILINKMVKEEVIVRIPKMKLESNLNLAENLKSIGVNKIFDRNAADFGGMSSEQGITVDDISHKAIIEVSETRTVAVAVSSITICIYVGRTSSEPLFCT</sequence>
<reference evidence="5 6" key="1">
    <citation type="journal article" date="2019" name="PLoS Biol.">
        <title>Sex chromosomes control vertical transmission of feminizing Wolbachia symbionts in an isopod.</title>
        <authorList>
            <person name="Becking T."/>
            <person name="Chebbi M.A."/>
            <person name="Giraud I."/>
            <person name="Moumen B."/>
            <person name="Laverre T."/>
            <person name="Caubet Y."/>
            <person name="Peccoud J."/>
            <person name="Gilbert C."/>
            <person name="Cordaux R."/>
        </authorList>
    </citation>
    <scope>NUCLEOTIDE SEQUENCE [LARGE SCALE GENOMIC DNA]</scope>
    <source>
        <strain evidence="5">ANa2</strain>
        <tissue evidence="5">Whole body excluding digestive tract and cuticle</tissue>
    </source>
</reference>
<keyword evidence="6" id="KW-1185">Reference proteome</keyword>
<feature type="domain" description="Serpin" evidence="4">
    <location>
        <begin position="2"/>
        <end position="320"/>
    </location>
</feature>
<dbReference type="Gene3D" id="3.30.497.10">
    <property type="entry name" value="Antithrombin, subunit I, domain 2"/>
    <property type="match status" value="1"/>
</dbReference>
<evidence type="ECO:0000256" key="1">
    <source>
        <dbReference type="ARBA" id="ARBA00022690"/>
    </source>
</evidence>
<gene>
    <name evidence="5" type="ORF">Anas_12254</name>
</gene>
<comment type="caution">
    <text evidence="5">The sequence shown here is derived from an EMBL/GenBank/DDBJ whole genome shotgun (WGS) entry which is preliminary data.</text>
</comment>
<keyword evidence="1" id="KW-0646">Protease inhibitor</keyword>
<evidence type="ECO:0000313" key="5">
    <source>
        <dbReference type="EMBL" id="KAB7504633.1"/>
    </source>
</evidence>
<dbReference type="SMART" id="SM00093">
    <property type="entry name" value="SERPIN"/>
    <property type="match status" value="1"/>
</dbReference>
<dbReference type="InterPro" id="IPR042178">
    <property type="entry name" value="Serpin_sf_1"/>
</dbReference>
<dbReference type="Gene3D" id="2.30.39.10">
    <property type="entry name" value="Alpha-1-antitrypsin, domain 1"/>
    <property type="match status" value="1"/>
</dbReference>
<comment type="similarity">
    <text evidence="3">Belongs to the serpin family.</text>
</comment>
<dbReference type="GO" id="GO:0004867">
    <property type="term" value="F:serine-type endopeptidase inhibitor activity"/>
    <property type="evidence" value="ECO:0007669"/>
    <property type="project" value="UniProtKB-KW"/>
</dbReference>
<evidence type="ECO:0000256" key="2">
    <source>
        <dbReference type="ARBA" id="ARBA00022900"/>
    </source>
</evidence>
<dbReference type="Pfam" id="PF00079">
    <property type="entry name" value="Serpin"/>
    <property type="match status" value="1"/>
</dbReference>
<dbReference type="SUPFAM" id="SSF56574">
    <property type="entry name" value="Serpins"/>
    <property type="match status" value="1"/>
</dbReference>
<protein>
    <submittedName>
        <fullName evidence="5">Putative serpin-like protein</fullName>
    </submittedName>
</protein>
<dbReference type="InterPro" id="IPR042185">
    <property type="entry name" value="Serpin_sf_2"/>
</dbReference>
<dbReference type="CDD" id="cd00172">
    <property type="entry name" value="serpin"/>
    <property type="match status" value="1"/>
</dbReference>
<name>A0A5N5TD85_9CRUS</name>
<dbReference type="PANTHER" id="PTHR11461:SF342">
    <property type="entry name" value="SERINE PROTEASE INHIBITOR 28DC"/>
    <property type="match status" value="1"/>
</dbReference>
<dbReference type="InterPro" id="IPR000215">
    <property type="entry name" value="Serpin_fam"/>
</dbReference>
<evidence type="ECO:0000259" key="4">
    <source>
        <dbReference type="SMART" id="SM00093"/>
    </source>
</evidence>
<dbReference type="OrthoDB" id="9518664at2759"/>
<evidence type="ECO:0000256" key="3">
    <source>
        <dbReference type="RuleBase" id="RU000411"/>
    </source>
</evidence>
<dbReference type="GO" id="GO:0005615">
    <property type="term" value="C:extracellular space"/>
    <property type="evidence" value="ECO:0007669"/>
    <property type="project" value="InterPro"/>
</dbReference>
<dbReference type="EMBL" id="SEYY01002711">
    <property type="protein sequence ID" value="KAB7504633.1"/>
    <property type="molecule type" value="Genomic_DNA"/>
</dbReference>
<accession>A0A5N5TD85</accession>
<proteinExistence type="inferred from homology"/>
<dbReference type="InterPro" id="IPR036186">
    <property type="entry name" value="Serpin_sf"/>
</dbReference>
<organism evidence="5 6">
    <name type="scientific">Armadillidium nasatum</name>
    <dbReference type="NCBI Taxonomy" id="96803"/>
    <lineage>
        <taxon>Eukaryota</taxon>
        <taxon>Metazoa</taxon>
        <taxon>Ecdysozoa</taxon>
        <taxon>Arthropoda</taxon>
        <taxon>Crustacea</taxon>
        <taxon>Multicrustacea</taxon>
        <taxon>Malacostraca</taxon>
        <taxon>Eumalacostraca</taxon>
        <taxon>Peracarida</taxon>
        <taxon>Isopoda</taxon>
        <taxon>Oniscidea</taxon>
        <taxon>Crinocheta</taxon>
        <taxon>Armadillidiidae</taxon>
        <taxon>Armadillidium</taxon>
    </lineage>
</organism>
<dbReference type="InterPro" id="IPR023796">
    <property type="entry name" value="Serpin_dom"/>
</dbReference>
<evidence type="ECO:0000313" key="6">
    <source>
        <dbReference type="Proteomes" id="UP000326759"/>
    </source>
</evidence>
<dbReference type="Proteomes" id="UP000326759">
    <property type="component" value="Unassembled WGS sequence"/>
</dbReference>
<dbReference type="PANTHER" id="PTHR11461">
    <property type="entry name" value="SERINE PROTEASE INHIBITOR, SERPIN"/>
    <property type="match status" value="1"/>
</dbReference>
<dbReference type="AlphaFoldDB" id="A0A5N5TD85"/>
<keyword evidence="2" id="KW-0722">Serine protease inhibitor</keyword>